<dbReference type="AlphaFoldDB" id="A0A438DAJ6"/>
<name>A0A438DAJ6_VITVI</name>
<dbReference type="Proteomes" id="UP000288805">
    <property type="component" value="Unassembled WGS sequence"/>
</dbReference>
<sequence>MDNREGEECGWGLATTGWEVKKSGFLLDPKGRESSASSSRGRGLKGVNVGKENPAVEAEFSGSTKLRNVVWLEIDKGVIDNLEQELDGEMGGNLHLALLGGLLILFKFEDVVEAERVLHSRVKWFKGKCLLLDWWSLFVGCVSQRTGRVERLLHGSVKCNLRDVAEEAGERMRVRLGHSLPPPPPPRVAEVCSGKVDGQVSMVDPLLSANRGEDIIPNVIGTATNTEGKRELCGAGASRALLGLEKEALAAGS</sequence>
<evidence type="ECO:0000256" key="1">
    <source>
        <dbReference type="SAM" id="MobiDB-lite"/>
    </source>
</evidence>
<evidence type="ECO:0000313" key="2">
    <source>
        <dbReference type="EMBL" id="RVW32471.1"/>
    </source>
</evidence>
<accession>A0A438DAJ6</accession>
<proteinExistence type="predicted"/>
<evidence type="ECO:0008006" key="4">
    <source>
        <dbReference type="Google" id="ProtNLM"/>
    </source>
</evidence>
<gene>
    <name evidence="2" type="ORF">CK203_081282</name>
</gene>
<protein>
    <recommendedName>
        <fullName evidence="4">DUF4283 domain-containing protein</fullName>
    </recommendedName>
</protein>
<evidence type="ECO:0000313" key="3">
    <source>
        <dbReference type="Proteomes" id="UP000288805"/>
    </source>
</evidence>
<comment type="caution">
    <text evidence="2">The sequence shown here is derived from an EMBL/GenBank/DDBJ whole genome shotgun (WGS) entry which is preliminary data.</text>
</comment>
<reference evidence="2 3" key="1">
    <citation type="journal article" date="2018" name="PLoS Genet.">
        <title>Population sequencing reveals clonal diversity and ancestral inbreeding in the grapevine cultivar Chardonnay.</title>
        <authorList>
            <person name="Roach M.J."/>
            <person name="Johnson D.L."/>
            <person name="Bohlmann J."/>
            <person name="van Vuuren H.J."/>
            <person name="Jones S.J."/>
            <person name="Pretorius I.S."/>
            <person name="Schmidt S.A."/>
            <person name="Borneman A.R."/>
        </authorList>
    </citation>
    <scope>NUCLEOTIDE SEQUENCE [LARGE SCALE GENOMIC DNA]</scope>
    <source>
        <strain evidence="3">cv. Chardonnay</strain>
        <tissue evidence="2">Leaf</tissue>
    </source>
</reference>
<organism evidence="2 3">
    <name type="scientific">Vitis vinifera</name>
    <name type="common">Grape</name>
    <dbReference type="NCBI Taxonomy" id="29760"/>
    <lineage>
        <taxon>Eukaryota</taxon>
        <taxon>Viridiplantae</taxon>
        <taxon>Streptophyta</taxon>
        <taxon>Embryophyta</taxon>
        <taxon>Tracheophyta</taxon>
        <taxon>Spermatophyta</taxon>
        <taxon>Magnoliopsida</taxon>
        <taxon>eudicotyledons</taxon>
        <taxon>Gunneridae</taxon>
        <taxon>Pentapetalae</taxon>
        <taxon>rosids</taxon>
        <taxon>Vitales</taxon>
        <taxon>Vitaceae</taxon>
        <taxon>Viteae</taxon>
        <taxon>Vitis</taxon>
    </lineage>
</organism>
<feature type="region of interest" description="Disordered" evidence="1">
    <location>
        <begin position="27"/>
        <end position="47"/>
    </location>
</feature>
<dbReference type="EMBL" id="QGNW01001714">
    <property type="protein sequence ID" value="RVW32471.1"/>
    <property type="molecule type" value="Genomic_DNA"/>
</dbReference>